<keyword evidence="1 2" id="KW-0732">Signal</keyword>
<feature type="domain" description="Secretion system C-terminal sorting" evidence="3">
    <location>
        <begin position="1032"/>
        <end position="1106"/>
    </location>
</feature>
<organism evidence="4 5">
    <name type="scientific">Nonlabens dokdonensis</name>
    <dbReference type="NCBI Taxonomy" id="328515"/>
    <lineage>
        <taxon>Bacteria</taxon>
        <taxon>Pseudomonadati</taxon>
        <taxon>Bacteroidota</taxon>
        <taxon>Flavobacteriia</taxon>
        <taxon>Flavobacteriales</taxon>
        <taxon>Flavobacteriaceae</taxon>
        <taxon>Nonlabens</taxon>
    </lineage>
</organism>
<sequence>MRKVLLFVCFVFAIFANAQTTIYSENFAGQNGKGATGGSSVSIDLTGVSWTIDVSNASLTAATDWFRVENERFEGRDLDGSGATWFSPQLDISNYTDVSVQLAATSQGGMEASDRFISEYKLDSGPWTEFSSNGNLNDDFNSSTPMESMLNGSNLQIRVTMTNGAGSEIHSLDNVIVEGIVAGGNPAPVISNISNNPSNPTSSDVVGVAADVTDADGLSNVEIQYGFASGVYDQAPVTMILDRGDTYFGQIPVQPDGTTVFYQIVATDDTIDPMDQETTTSPEQSYSVLDPVVTNFVAVQDFDGSLPDWSINNNQGDVAAAYGRTLDGTRISNGEIIELTSFDITGLQNLELTIHNASVGGIENADRLEVYVDLDGNGYPIDADITIQEEDTSDGSFNKSWSYDAANGNIASTIAGTPATYNGDADNGYSVIKISIPNGTTSVGVRIIAETNNNNEYFYIDDITLSEQASIIDYVYDGTSWSPTAPEGVSTTDDNVIVQSGSIAFTGDVDMNNLSLLGSATLNLGVNSLNVVGDINSPAGTTLIASDASLNLAGVDAQDINVNDVTLENLILNNANGASLNGAMNLEGVLTLSNGVLNTNDNLTLKSSSGKTAIVDQVLSGSVGGDVTVEQFYSNKRAYRLLGSTVTTSTSIFENWQQNGLNPGDMNYISGNGTQITGGAVSDGFDQSGSNAVSMFTYNNASQVWEGIPNTNATNLSPGVPYRLFLRGDRSVSLFTANAPSTSTVLKTKGALANSFVDINNLSATDGAFNFIANPYQAQVNFATLMVDTDTEDINETVYYAWDPTIGDNGAYVTYDFVLDMNNVSGSEVNEFLQPGQAVFVRTAEDGNNAGLTPSIRFKQSFKTSSTALNNVYRSSNNPELITIALFRDDELASGIARDGVILKFDSNITQDSGALKLQNPDENLAINYNNNSLSILNSTLPSNGDIIDLDLRGLTSSVYTLNITNEFSQLETVWVDHYLMTETVLNQGDNSIVITVDATQPATYGAGRFSLKLNEITLAVDDSAFAKAVTLYPNPLGDTSLQIDNLTSGNSVHISVINSLGQIVKTSTQEPYNGRVELNNLGTLNSGVYFLRIEQGEDRAVKRFIKS</sequence>
<evidence type="ECO:0000313" key="5">
    <source>
        <dbReference type="Proteomes" id="UP000196102"/>
    </source>
</evidence>
<dbReference type="InterPro" id="IPR026444">
    <property type="entry name" value="Secre_tail"/>
</dbReference>
<evidence type="ECO:0000259" key="3">
    <source>
        <dbReference type="Pfam" id="PF18962"/>
    </source>
</evidence>
<reference evidence="5" key="1">
    <citation type="journal article" date="2017" name="Proc. Natl. Acad. Sci. U.S.A.">
        <title>Simulation of Deepwater Horizon oil plume reveals substrate specialization within a complex community of hydrocarbon-degraders.</title>
        <authorList>
            <person name="Hu P."/>
            <person name="Dubinsky E.A."/>
            <person name="Probst A.J."/>
            <person name="Wang J."/>
            <person name="Sieber C.M.K."/>
            <person name="Tom L.M."/>
            <person name="Gardinali P."/>
            <person name="Banfield J.F."/>
            <person name="Atlas R.M."/>
            <person name="Andersen G.L."/>
        </authorList>
    </citation>
    <scope>NUCLEOTIDE SEQUENCE [LARGE SCALE GENOMIC DNA]</scope>
</reference>
<dbReference type="RefSeq" id="WP_303687390.1">
    <property type="nucleotide sequence ID" value="NZ_CAJXYO010000011.1"/>
</dbReference>
<evidence type="ECO:0000313" key="4">
    <source>
        <dbReference type="EMBL" id="OUS12192.1"/>
    </source>
</evidence>
<accession>A0A1Z8APD8</accession>
<protein>
    <recommendedName>
        <fullName evidence="3">Secretion system C-terminal sorting domain-containing protein</fullName>
    </recommendedName>
</protein>
<dbReference type="Proteomes" id="UP000196102">
    <property type="component" value="Unassembled WGS sequence"/>
</dbReference>
<dbReference type="EMBL" id="MAAX01000164">
    <property type="protein sequence ID" value="OUS12192.1"/>
    <property type="molecule type" value="Genomic_DNA"/>
</dbReference>
<name>A0A1Z8APD8_9FLAO</name>
<dbReference type="Pfam" id="PF18962">
    <property type="entry name" value="Por_Secre_tail"/>
    <property type="match status" value="1"/>
</dbReference>
<evidence type="ECO:0000256" key="2">
    <source>
        <dbReference type="SAM" id="SignalP"/>
    </source>
</evidence>
<feature type="chain" id="PRO_5012961581" description="Secretion system C-terminal sorting domain-containing protein" evidence="2">
    <location>
        <begin position="19"/>
        <end position="1108"/>
    </location>
</feature>
<proteinExistence type="predicted"/>
<dbReference type="AlphaFoldDB" id="A0A1Z8APD8"/>
<dbReference type="NCBIfam" id="TIGR04183">
    <property type="entry name" value="Por_Secre_tail"/>
    <property type="match status" value="1"/>
</dbReference>
<comment type="caution">
    <text evidence="4">The sequence shown here is derived from an EMBL/GenBank/DDBJ whole genome shotgun (WGS) entry which is preliminary data.</text>
</comment>
<evidence type="ECO:0000256" key="1">
    <source>
        <dbReference type="ARBA" id="ARBA00022729"/>
    </source>
</evidence>
<feature type="signal peptide" evidence="2">
    <location>
        <begin position="1"/>
        <end position="18"/>
    </location>
</feature>
<gene>
    <name evidence="4" type="ORF">A9Q93_10505</name>
</gene>